<keyword evidence="3" id="KW-0779">Telomere</keyword>
<evidence type="ECO:0000256" key="1">
    <source>
        <dbReference type="ARBA" id="ARBA00004574"/>
    </source>
</evidence>
<keyword evidence="7" id="KW-1185">Reference proteome</keyword>
<feature type="domain" description="CST complex subunit Stn1 N-terminal" evidence="5">
    <location>
        <begin position="50"/>
        <end position="102"/>
    </location>
</feature>
<dbReference type="Gene3D" id="2.40.50.140">
    <property type="entry name" value="Nucleic acid-binding proteins"/>
    <property type="match status" value="1"/>
</dbReference>
<dbReference type="Proteomes" id="UP000002059">
    <property type="component" value="Partially assembled WGS sequence"/>
</dbReference>
<comment type="subcellular location">
    <subcellularLocation>
        <location evidence="1">Chromosome</location>
        <location evidence="1">Telomere</location>
    </subcellularLocation>
</comment>
<evidence type="ECO:0000256" key="4">
    <source>
        <dbReference type="SAM" id="MobiDB-lite"/>
    </source>
</evidence>
<dbReference type="EMBL" id="KN294008">
    <property type="protein sequence ID" value="EEH35232.1"/>
    <property type="molecule type" value="Genomic_DNA"/>
</dbReference>
<dbReference type="InterPro" id="IPR012340">
    <property type="entry name" value="NA-bd_OB-fold"/>
</dbReference>
<evidence type="ECO:0000256" key="3">
    <source>
        <dbReference type="ARBA" id="ARBA00022895"/>
    </source>
</evidence>
<organism evidence="6 7">
    <name type="scientific">Paracoccidioides lutzii (strain ATCC MYA-826 / Pb01)</name>
    <name type="common">Paracoccidioides brasiliensis</name>
    <dbReference type="NCBI Taxonomy" id="502779"/>
    <lineage>
        <taxon>Eukaryota</taxon>
        <taxon>Fungi</taxon>
        <taxon>Dikarya</taxon>
        <taxon>Ascomycota</taxon>
        <taxon>Pezizomycotina</taxon>
        <taxon>Eurotiomycetes</taxon>
        <taxon>Eurotiomycetidae</taxon>
        <taxon>Onygenales</taxon>
        <taxon>Ajellomycetaceae</taxon>
        <taxon>Paracoccidioides</taxon>
    </lineage>
</organism>
<dbReference type="eggNOG" id="ENOG502RY83">
    <property type="taxonomic scope" value="Eukaryota"/>
</dbReference>
<dbReference type="KEGG" id="pbl:PAAG_06279"/>
<dbReference type="VEuPathDB" id="FungiDB:PAAG_06279"/>
<sequence>MADHHNHGTPSLTYYPAFCHKVSPTFFAWVKMAAVDVHRLKSRPGFEGQNLYFYLNHPIQFICVAGIIVAREEQERRSILVVDDSSGACLEVVCSKTVSVSTYGCSSRASISTSIDMTTATTTSSITGDCNSLHSIPIPPTHQTSTTHKPINITPLLPGARAKLKGTIACFRGMFQLHLERYEMLRDTNAEVRFWDERTRLRVQVLSVPWVVGEGEVERLRREAEKGDVGRGGGKVRGRDRCGDGDMNRDGHVIARRKKTEMERKWEKRREEREEKDKLRILKRYMEEDVVREKFAKRCREMSVLRVDSELMRRGAKENGDNDD</sequence>
<feature type="region of interest" description="Disordered" evidence="4">
    <location>
        <begin position="227"/>
        <end position="250"/>
    </location>
</feature>
<evidence type="ECO:0000256" key="2">
    <source>
        <dbReference type="ARBA" id="ARBA00022454"/>
    </source>
</evidence>
<dbReference type="GO" id="GO:0000781">
    <property type="term" value="C:chromosome, telomeric region"/>
    <property type="evidence" value="ECO:0007669"/>
    <property type="project" value="UniProtKB-SubCell"/>
</dbReference>
<evidence type="ECO:0000313" key="7">
    <source>
        <dbReference type="Proteomes" id="UP000002059"/>
    </source>
</evidence>
<accession>C1H5T4</accession>
<reference evidence="6 7" key="1">
    <citation type="journal article" date="2011" name="PLoS Genet.">
        <title>Comparative genomic analysis of human fungal pathogens causing paracoccidioidomycosis.</title>
        <authorList>
            <person name="Desjardins C.A."/>
            <person name="Champion M.D."/>
            <person name="Holder J.W."/>
            <person name="Muszewska A."/>
            <person name="Goldberg J."/>
            <person name="Bailao A.M."/>
            <person name="Brigido M.M."/>
            <person name="Ferreira M.E."/>
            <person name="Garcia A.M."/>
            <person name="Grynberg M."/>
            <person name="Gujja S."/>
            <person name="Heiman D.I."/>
            <person name="Henn M.R."/>
            <person name="Kodira C.D."/>
            <person name="Leon-Narvaez H."/>
            <person name="Longo L.V."/>
            <person name="Ma L.J."/>
            <person name="Malavazi I."/>
            <person name="Matsuo A.L."/>
            <person name="Morais F.V."/>
            <person name="Pereira M."/>
            <person name="Rodriguez-Brito S."/>
            <person name="Sakthikumar S."/>
            <person name="Salem-Izacc S.M."/>
            <person name="Sykes S.M."/>
            <person name="Teixeira M.M."/>
            <person name="Vallejo M.C."/>
            <person name="Walter M.E."/>
            <person name="Yandava C."/>
            <person name="Young S."/>
            <person name="Zeng Q."/>
            <person name="Zucker J."/>
            <person name="Felipe M.S."/>
            <person name="Goldman G.H."/>
            <person name="Haas B.J."/>
            <person name="McEwen J.G."/>
            <person name="Nino-Vega G."/>
            <person name="Puccia R."/>
            <person name="San-Blas G."/>
            <person name="Soares C.M."/>
            <person name="Birren B.W."/>
            <person name="Cuomo C.A."/>
        </authorList>
    </citation>
    <scope>NUCLEOTIDE SEQUENCE [LARGE SCALE GENOMIC DNA]</scope>
    <source>
        <strain evidence="7">ATCC MYA-826 / Pb01</strain>
    </source>
</reference>
<dbReference type="GeneID" id="9095260"/>
<dbReference type="Pfam" id="PF10451">
    <property type="entry name" value="Stn1"/>
    <property type="match status" value="1"/>
</dbReference>
<keyword evidence="2" id="KW-0158">Chromosome</keyword>
<dbReference type="InterPro" id="IPR018856">
    <property type="entry name" value="Stn1_N"/>
</dbReference>
<dbReference type="OrthoDB" id="77828at2759"/>
<name>C1H5T4_PARBA</name>
<protein>
    <recommendedName>
        <fullName evidence="5">CST complex subunit Stn1 N-terminal domain-containing protein</fullName>
    </recommendedName>
</protein>
<evidence type="ECO:0000259" key="5">
    <source>
        <dbReference type="Pfam" id="PF10451"/>
    </source>
</evidence>
<dbReference type="HOGENOM" id="CLU_054798_1_0_1"/>
<dbReference type="AlphaFoldDB" id="C1H5T4"/>
<evidence type="ECO:0000313" key="6">
    <source>
        <dbReference type="EMBL" id="EEH35232.1"/>
    </source>
</evidence>
<gene>
    <name evidence="6" type="ORF">PAAG_06279</name>
</gene>
<proteinExistence type="predicted"/>
<dbReference type="OMA" id="FCFKASP"/>
<feature type="compositionally biased region" description="Basic and acidic residues" evidence="4">
    <location>
        <begin position="237"/>
        <end position="250"/>
    </location>
</feature>
<dbReference type="RefSeq" id="XP_002792014.1">
    <property type="nucleotide sequence ID" value="XM_002791968.1"/>
</dbReference>